<dbReference type="Pfam" id="PF11449">
    <property type="entry name" value="ArsP_2"/>
    <property type="match status" value="1"/>
</dbReference>
<feature type="compositionally biased region" description="Basic and acidic residues" evidence="1">
    <location>
        <begin position="172"/>
        <end position="187"/>
    </location>
</feature>
<dbReference type="EMBL" id="JBBNGS010000009">
    <property type="protein sequence ID" value="MEQ2637864.1"/>
    <property type="molecule type" value="Genomic_DNA"/>
</dbReference>
<feature type="transmembrane region" description="Helical" evidence="2">
    <location>
        <begin position="274"/>
        <end position="293"/>
    </location>
</feature>
<reference evidence="3 4" key="1">
    <citation type="submission" date="2024-04" db="EMBL/GenBank/DDBJ databases">
        <title>Human intestinal bacterial collection.</title>
        <authorList>
            <person name="Pauvert C."/>
            <person name="Hitch T.C.A."/>
            <person name="Clavel T."/>
        </authorList>
    </citation>
    <scope>NUCLEOTIDE SEQUENCE [LARGE SCALE GENOMIC DNA]</scope>
    <source>
        <strain evidence="3 4">CLA-AA-H197</strain>
    </source>
</reference>
<keyword evidence="4" id="KW-1185">Reference proteome</keyword>
<keyword evidence="2" id="KW-1133">Transmembrane helix</keyword>
<feature type="region of interest" description="Disordered" evidence="1">
    <location>
        <begin position="159"/>
        <end position="190"/>
    </location>
</feature>
<evidence type="ECO:0000313" key="3">
    <source>
        <dbReference type="EMBL" id="MEQ2637864.1"/>
    </source>
</evidence>
<evidence type="ECO:0000256" key="1">
    <source>
        <dbReference type="SAM" id="MobiDB-lite"/>
    </source>
</evidence>
<evidence type="ECO:0000256" key="2">
    <source>
        <dbReference type="SAM" id="Phobius"/>
    </source>
</evidence>
<feature type="transmembrane region" description="Helical" evidence="2">
    <location>
        <begin position="305"/>
        <end position="326"/>
    </location>
</feature>
<feature type="transmembrane region" description="Helical" evidence="2">
    <location>
        <begin position="246"/>
        <end position="268"/>
    </location>
</feature>
<name>A0ABV1IGU2_9ACTN</name>
<proteinExistence type="predicted"/>
<organism evidence="3 4">
    <name type="scientific">Paratractidigestivibacter faecalis</name>
    <dbReference type="NCBI Taxonomy" id="2292441"/>
    <lineage>
        <taxon>Bacteria</taxon>
        <taxon>Bacillati</taxon>
        <taxon>Actinomycetota</taxon>
        <taxon>Coriobacteriia</taxon>
        <taxon>Coriobacteriales</taxon>
        <taxon>Atopobiaceae</taxon>
        <taxon>Paratractidigestivibacter</taxon>
    </lineage>
</organism>
<gene>
    <name evidence="3" type="ORF">AAAT05_05845</name>
</gene>
<feature type="transmembrane region" description="Helical" evidence="2">
    <location>
        <begin position="66"/>
        <end position="89"/>
    </location>
</feature>
<dbReference type="RefSeq" id="WP_349182481.1">
    <property type="nucleotide sequence ID" value="NZ_JBBNGS010000009.1"/>
</dbReference>
<feature type="transmembrane region" description="Helical" evidence="2">
    <location>
        <begin position="109"/>
        <end position="127"/>
    </location>
</feature>
<keyword evidence="2" id="KW-0812">Transmembrane</keyword>
<protein>
    <submittedName>
        <fullName evidence="3">Manganese transporter</fullName>
    </submittedName>
</protein>
<evidence type="ECO:0000313" key="4">
    <source>
        <dbReference type="Proteomes" id="UP001478817"/>
    </source>
</evidence>
<dbReference type="NCBIfam" id="NF037962">
    <property type="entry name" value="arsenic_eff"/>
    <property type="match status" value="1"/>
</dbReference>
<comment type="caution">
    <text evidence="3">The sequence shown here is derived from an EMBL/GenBank/DDBJ whole genome shotgun (WGS) entry which is preliminary data.</text>
</comment>
<keyword evidence="2" id="KW-0472">Membrane</keyword>
<dbReference type="Proteomes" id="UP001478817">
    <property type="component" value="Unassembled WGS sequence"/>
</dbReference>
<dbReference type="InterPro" id="IPR021552">
    <property type="entry name" value="ArsP_2"/>
</dbReference>
<feature type="transmembrane region" description="Helical" evidence="2">
    <location>
        <begin position="203"/>
        <end position="225"/>
    </location>
</feature>
<accession>A0ABV1IGU2</accession>
<sequence length="327" mass="34207">MDFLVDVLTESVIDTLKLIPFLFLTYLAMEALEHSASHHVRAAVEKSGKAGPVVGSILGALPQCGFSAMAATLYAGRVVTAGTLVAVILSTSDEMIPVFVAHQESPTRLFGILALKVIVGIVAGLLVDVALRMLHRTGDGHAHIHELCERAHCHCEDAEDENGSAEAQATTADEHDGVAHHAHEHAHGHNHHGHGLWPIVRSALVHTVQVTVFIFLVTFVFGLLIEGVGEDAIGELLADHPVRATFIAALVGLIPNCGASVALTELFLDGTLAAGPMVAGLLVSGGVGLLVLWRTNADLRQNAAVTGVVYAVGVAVGLLVGATGMMF</sequence>